<dbReference type="RefSeq" id="WP_275815161.1">
    <property type="nucleotide sequence ID" value="NZ_BAAANM010000016.1"/>
</dbReference>
<gene>
    <name evidence="1" type="ORF">P2L57_16755</name>
</gene>
<evidence type="ECO:0000313" key="2">
    <source>
        <dbReference type="Proteomes" id="UP001220022"/>
    </source>
</evidence>
<reference evidence="1 2" key="1">
    <citation type="submission" date="2023-03" db="EMBL/GenBank/DDBJ databases">
        <title>Draft genome sequence of type strain Streptomyces ferralitis JCM 14344.</title>
        <authorList>
            <person name="Klaysubun C."/>
            <person name="Duangmal K."/>
        </authorList>
    </citation>
    <scope>NUCLEOTIDE SEQUENCE [LARGE SCALE GENOMIC DNA]</scope>
    <source>
        <strain evidence="1 2">JCM 14344</strain>
    </source>
</reference>
<comment type="caution">
    <text evidence="1">The sequence shown here is derived from an EMBL/GenBank/DDBJ whole genome shotgun (WGS) entry which is preliminary data.</text>
</comment>
<protein>
    <submittedName>
        <fullName evidence="1">Uncharacterized protein</fullName>
    </submittedName>
</protein>
<accession>A0ABT5Z0F6</accession>
<dbReference type="Proteomes" id="UP001220022">
    <property type="component" value="Unassembled WGS sequence"/>
</dbReference>
<name>A0ABT5Z0F6_9ACTN</name>
<organism evidence="1 2">
    <name type="scientific">Streptantibioticus ferralitis</name>
    <dbReference type="NCBI Taxonomy" id="236510"/>
    <lineage>
        <taxon>Bacteria</taxon>
        <taxon>Bacillati</taxon>
        <taxon>Actinomycetota</taxon>
        <taxon>Actinomycetes</taxon>
        <taxon>Kitasatosporales</taxon>
        <taxon>Streptomycetaceae</taxon>
        <taxon>Streptantibioticus</taxon>
    </lineage>
</organism>
<evidence type="ECO:0000313" key="1">
    <source>
        <dbReference type="EMBL" id="MDF2257320.1"/>
    </source>
</evidence>
<keyword evidence="2" id="KW-1185">Reference proteome</keyword>
<proteinExistence type="predicted"/>
<dbReference type="EMBL" id="JARHTQ010000009">
    <property type="protein sequence ID" value="MDF2257320.1"/>
    <property type="molecule type" value="Genomic_DNA"/>
</dbReference>
<sequence length="114" mass="13293">MTALELRPARLPEADAVFRPTRRDIDPATGQPEARALWDCHDWQIGECWLWCGRARIDVTWIDPAQSSGMHADMYACRTCLYQLDQRVLLANLRRDRTILAHHPTEKQGQPWQR</sequence>